<dbReference type="GeneID" id="24818873"/>
<organism evidence="1 2">
    <name type="scientific">Candidatus Methanoplasma termitum</name>
    <dbReference type="NCBI Taxonomy" id="1577791"/>
    <lineage>
        <taxon>Archaea</taxon>
        <taxon>Methanobacteriati</taxon>
        <taxon>Thermoplasmatota</taxon>
        <taxon>Thermoplasmata</taxon>
        <taxon>Methanomassiliicoccales</taxon>
        <taxon>Methanomassiliicoccaceae</taxon>
        <taxon>Candidatus Methanoplasma</taxon>
    </lineage>
</organism>
<dbReference type="Gene3D" id="2.40.10.230">
    <property type="entry name" value="Probable tRNA pseudouridine synthase domain"/>
    <property type="match status" value="1"/>
</dbReference>
<dbReference type="SUPFAM" id="SSF50447">
    <property type="entry name" value="Translation proteins"/>
    <property type="match status" value="1"/>
</dbReference>
<dbReference type="EMBL" id="CP010070">
    <property type="protein sequence ID" value="AIZ57073.1"/>
    <property type="molecule type" value="Genomic_DNA"/>
</dbReference>
<dbReference type="Pfam" id="PF04410">
    <property type="entry name" value="Gar1"/>
    <property type="match status" value="1"/>
</dbReference>
<dbReference type="InterPro" id="IPR007504">
    <property type="entry name" value="H/ACA_rnp_Gar1/Naf1"/>
</dbReference>
<dbReference type="OrthoDB" id="60264at2157"/>
<evidence type="ECO:0000313" key="2">
    <source>
        <dbReference type="Proteomes" id="UP000030787"/>
    </source>
</evidence>
<protein>
    <submittedName>
        <fullName evidence="1">H/ACA RNA-protein complex component Gar1</fullName>
    </submittedName>
</protein>
<dbReference type="KEGG" id="mear:Mpt1_c12110"/>
<accession>A0A0A7LDL0</accession>
<dbReference type="HOGENOM" id="CLU_165884_2_0_2"/>
<reference evidence="1 2" key="1">
    <citation type="journal article" date="2014" name="Appl. Environ. Microbiol.">
        <title>Comparative Genome Analysis of 'Candidatus Methanoplasma termitum' Indicates a New Mode of Energy Metabolism in the Seventh Order of Methanogens.</title>
        <authorList>
            <person name="Lang K."/>
            <person name="Schuldes J."/>
            <person name="Klingl A."/>
            <person name="Poehlein A."/>
            <person name="Daniel R."/>
            <person name="Brune A."/>
        </authorList>
    </citation>
    <scope>NUCLEOTIDE SEQUENCE [LARGE SCALE GENOMIC DNA]</scope>
    <source>
        <strain evidence="2">Mpt1</strain>
    </source>
</reference>
<dbReference type="RefSeq" id="WP_048113101.1">
    <property type="nucleotide sequence ID" value="NZ_CP010070.1"/>
</dbReference>
<dbReference type="GO" id="GO:0001522">
    <property type="term" value="P:pseudouridine synthesis"/>
    <property type="evidence" value="ECO:0007669"/>
    <property type="project" value="InterPro"/>
</dbReference>
<dbReference type="GO" id="GO:0042254">
    <property type="term" value="P:ribosome biogenesis"/>
    <property type="evidence" value="ECO:0007669"/>
    <property type="project" value="InterPro"/>
</dbReference>
<evidence type="ECO:0000313" key="1">
    <source>
        <dbReference type="EMBL" id="AIZ57073.1"/>
    </source>
</evidence>
<keyword evidence="2" id="KW-1185">Reference proteome</keyword>
<dbReference type="STRING" id="1577791.Mpt1_c12110"/>
<sequence>MEFLGTVDETGENGNAIVICTKNIPDIGDPVFDSVKNRVGTVKRIFGPVDEPFATVAVENTAVLKTLRGKELYTIRRTQNGKDKRRNRRD</sequence>
<dbReference type="AlphaFoldDB" id="A0A0A7LDL0"/>
<dbReference type="InterPro" id="IPR009000">
    <property type="entry name" value="Transl_B-barrel_sf"/>
</dbReference>
<gene>
    <name evidence="1" type="ORF">Mpt1_c12110</name>
</gene>
<proteinExistence type="predicted"/>
<dbReference type="Proteomes" id="UP000030787">
    <property type="component" value="Chromosome"/>
</dbReference>
<dbReference type="InterPro" id="IPR038664">
    <property type="entry name" value="Gar1/Naf1_Cbf5-bd_sf"/>
</dbReference>
<name>A0A0A7LDL0_9ARCH</name>